<evidence type="ECO:0000313" key="2">
    <source>
        <dbReference type="EMBL" id="DAD42148.1"/>
    </source>
</evidence>
<comment type="caution">
    <text evidence="2">The sequence shown here is derived from an EMBL/GenBank/DDBJ whole genome shotgun (WGS) entry which is preliminary data.</text>
</comment>
<dbReference type="Proteomes" id="UP000607653">
    <property type="component" value="Unassembled WGS sequence"/>
</dbReference>
<protein>
    <submittedName>
        <fullName evidence="2">Uncharacterized protein</fullName>
    </submittedName>
</protein>
<reference evidence="2 3" key="1">
    <citation type="journal article" date="2020" name="Mol. Biol. Evol.">
        <title>Distinct Expression and Methylation Patterns for Genes with Different Fates following a Single Whole-Genome Duplication in Flowering Plants.</title>
        <authorList>
            <person name="Shi T."/>
            <person name="Rahmani R.S."/>
            <person name="Gugger P.F."/>
            <person name="Wang M."/>
            <person name="Li H."/>
            <person name="Zhang Y."/>
            <person name="Li Z."/>
            <person name="Wang Q."/>
            <person name="Van de Peer Y."/>
            <person name="Marchal K."/>
            <person name="Chen J."/>
        </authorList>
    </citation>
    <scope>NUCLEOTIDE SEQUENCE [LARGE SCALE GENOMIC DNA]</scope>
    <source>
        <tissue evidence="2">Leaf</tissue>
    </source>
</reference>
<dbReference type="AlphaFoldDB" id="A0A822ZK86"/>
<gene>
    <name evidence="2" type="ORF">HUJ06_000378</name>
</gene>
<keyword evidence="3" id="KW-1185">Reference proteome</keyword>
<sequence>MDKDFCTDSAGNKFTRSSNSSSVVHGGESHFLFSI</sequence>
<feature type="region of interest" description="Disordered" evidence="1">
    <location>
        <begin position="1"/>
        <end position="35"/>
    </location>
</feature>
<accession>A0A822ZK86</accession>
<evidence type="ECO:0000256" key="1">
    <source>
        <dbReference type="SAM" id="MobiDB-lite"/>
    </source>
</evidence>
<proteinExistence type="predicted"/>
<evidence type="ECO:0000313" key="3">
    <source>
        <dbReference type="Proteomes" id="UP000607653"/>
    </source>
</evidence>
<feature type="compositionally biased region" description="Polar residues" evidence="1">
    <location>
        <begin position="9"/>
        <end position="23"/>
    </location>
</feature>
<name>A0A822ZK86_NELNU</name>
<dbReference type="EMBL" id="DUZY01000006">
    <property type="protein sequence ID" value="DAD42148.1"/>
    <property type="molecule type" value="Genomic_DNA"/>
</dbReference>
<organism evidence="2 3">
    <name type="scientific">Nelumbo nucifera</name>
    <name type="common">Sacred lotus</name>
    <dbReference type="NCBI Taxonomy" id="4432"/>
    <lineage>
        <taxon>Eukaryota</taxon>
        <taxon>Viridiplantae</taxon>
        <taxon>Streptophyta</taxon>
        <taxon>Embryophyta</taxon>
        <taxon>Tracheophyta</taxon>
        <taxon>Spermatophyta</taxon>
        <taxon>Magnoliopsida</taxon>
        <taxon>Proteales</taxon>
        <taxon>Nelumbonaceae</taxon>
        <taxon>Nelumbo</taxon>
    </lineage>
</organism>